<dbReference type="Proteomes" id="UP000734823">
    <property type="component" value="Unassembled WGS sequence"/>
</dbReference>
<dbReference type="Gene3D" id="1.50.10.10">
    <property type="match status" value="1"/>
</dbReference>
<evidence type="ECO:0000313" key="4">
    <source>
        <dbReference type="EMBL" id="MBC6450683.1"/>
    </source>
</evidence>
<gene>
    <name evidence="4" type="ORF">GPZ80_26330</name>
</gene>
<keyword evidence="5" id="KW-1185">Reference proteome</keyword>
<evidence type="ECO:0000259" key="3">
    <source>
        <dbReference type="Pfam" id="PF22124"/>
    </source>
</evidence>
<dbReference type="SUPFAM" id="SSF48208">
    <property type="entry name" value="Six-hairpin glycosidases"/>
    <property type="match status" value="1"/>
</dbReference>
<dbReference type="InterPro" id="IPR008928">
    <property type="entry name" value="6-hairpin_glycosidase_sf"/>
</dbReference>
<dbReference type="Pfam" id="PF22124">
    <property type="entry name" value="Glyco_hydro_95_cat"/>
    <property type="match status" value="1"/>
</dbReference>
<sequence>MPNSFPRRSFLSWSVAAAALPVVMTGASPALAAGAVLDDRLAAGTGWRDFLGALDLVWQSVPTSFYQGPFLGNGGLGVSVYQRSGANRLAFVLGDSRVRDHQAVGGPLWGGARLPVGHLTLQTTGAVTGVDLRLSLWNAELSGFVTTTSGVLSVRAFVHARKDVLVVAAVAVSGTETAAWTFTSQAAVSPRQQFYPTQRPTDLLNNPAAVTTTTATGGTCVQDLACGGRTETRWTRRTEPDGVTATLLCTVAHSATDRSAGTTAAATMSALGTLDQLAADHRSWWNAFYPRSFVSVPDTKLMSFYWTQLYKAASATRADRPVMATTGPWLEPTPWPAVWWNLNAQLEYWLLYATGHTELDSLSKSMADNEAGLIANTPQSYRGDSLVLARSSQEDLKSEVSSVPGTTSPLCEAGNLTWALHNVWLAYRHTMDDNLLRNTLFPRLRKAINFYLHFLTKDSAGVYHLPTTYSPEYANTSDCNYDLALIHWGCRTLLAAADRLGIADPLAPKWRDVLARLTPPPQDATQGLWIGKDKQLTSSHRHFSHLLWFYPLYELDVTVPANRDLLVKSLAHWQSLTGALQGYSFTGSGSMYALLGNGNSALTQLNKLVTSYIKQNTMYAETGPVIETPLAGAQTMHDMLVQSWGEVIRVFPAVPTAWADVTLHNLRAEGAFQISARRRAGVTEFIRVRSLAGEPCRVRPGGMAGPYSVQPAGATPGPIAWTQRADGVLEITLAAGQEALITKAGTAPALVVAPVATPTKASWGLPPTAGGTPLAIASLLNNDGISWQSATADGDLDSVGYTFPAEEMPTPGLFVSGGVNWTMPGYPDGQKNNLVPNGQTISVPAGVYKELHVLGVATQGNATGSVTFTYGDGSTSTAPLNLSDWGRATTNGELVAVQTTHRHSPSGDHPLRVRLLHQTIPVTGTVALTSIRLPSHGRMHLFGLTLR</sequence>
<evidence type="ECO:0000256" key="1">
    <source>
        <dbReference type="SAM" id="SignalP"/>
    </source>
</evidence>
<dbReference type="InterPro" id="IPR012341">
    <property type="entry name" value="6hp_glycosidase-like_sf"/>
</dbReference>
<dbReference type="InterPro" id="IPR049053">
    <property type="entry name" value="AFCA-like_C"/>
</dbReference>
<dbReference type="RefSeq" id="WP_187223768.1">
    <property type="nucleotide sequence ID" value="NZ_JABVED010000018.1"/>
</dbReference>
<keyword evidence="1" id="KW-0732">Signal</keyword>
<protein>
    <submittedName>
        <fullName evidence="4">Tat pathway signal sequence domain protein</fullName>
    </submittedName>
</protein>
<dbReference type="PROSITE" id="PS51318">
    <property type="entry name" value="TAT"/>
    <property type="match status" value="1"/>
</dbReference>
<feature type="chain" id="PRO_5046147076" evidence="1">
    <location>
        <begin position="33"/>
        <end position="947"/>
    </location>
</feature>
<dbReference type="PANTHER" id="PTHR31084:SF0">
    <property type="entry name" value="ALPHA-L-FUCOSIDASE 2"/>
    <property type="match status" value="1"/>
</dbReference>
<proteinExistence type="predicted"/>
<feature type="domain" description="Alpha fucosidase A-like C-terminal" evidence="2">
    <location>
        <begin position="642"/>
        <end position="712"/>
    </location>
</feature>
<feature type="domain" description="Glycosyl hydrolase family 95 catalytic" evidence="3">
    <location>
        <begin position="310"/>
        <end position="620"/>
    </location>
</feature>
<evidence type="ECO:0000313" key="5">
    <source>
        <dbReference type="Proteomes" id="UP000734823"/>
    </source>
</evidence>
<dbReference type="EMBL" id="JABVED010000018">
    <property type="protein sequence ID" value="MBC6450683.1"/>
    <property type="molecule type" value="Genomic_DNA"/>
</dbReference>
<dbReference type="Pfam" id="PF21307">
    <property type="entry name" value="Glyco_hydro_95_C"/>
    <property type="match status" value="1"/>
</dbReference>
<organism evidence="4 5">
    <name type="scientific">Actinokineospora xionganensis</name>
    <dbReference type="NCBI Taxonomy" id="2684470"/>
    <lineage>
        <taxon>Bacteria</taxon>
        <taxon>Bacillati</taxon>
        <taxon>Actinomycetota</taxon>
        <taxon>Actinomycetes</taxon>
        <taxon>Pseudonocardiales</taxon>
        <taxon>Pseudonocardiaceae</taxon>
        <taxon>Actinokineospora</taxon>
    </lineage>
</organism>
<dbReference type="PANTHER" id="PTHR31084">
    <property type="entry name" value="ALPHA-L-FUCOSIDASE 2"/>
    <property type="match status" value="1"/>
</dbReference>
<dbReference type="InterPro" id="IPR006311">
    <property type="entry name" value="TAT_signal"/>
</dbReference>
<evidence type="ECO:0000259" key="2">
    <source>
        <dbReference type="Pfam" id="PF21307"/>
    </source>
</evidence>
<reference evidence="4 5" key="1">
    <citation type="submission" date="2020-06" db="EMBL/GenBank/DDBJ databases">
        <title>Actinokineospora xiongansis sp. nov., isolated from soil of Baiyangdian.</title>
        <authorList>
            <person name="Zhang X."/>
        </authorList>
    </citation>
    <scope>NUCLEOTIDE SEQUENCE [LARGE SCALE GENOMIC DNA]</scope>
    <source>
        <strain evidence="4 5">HBU206404</strain>
    </source>
</reference>
<dbReference type="InterPro" id="IPR054363">
    <property type="entry name" value="GH95_cat"/>
</dbReference>
<name>A0ABR7LDV6_9PSEU</name>
<feature type="signal peptide" evidence="1">
    <location>
        <begin position="1"/>
        <end position="32"/>
    </location>
</feature>
<comment type="caution">
    <text evidence="4">The sequence shown here is derived from an EMBL/GenBank/DDBJ whole genome shotgun (WGS) entry which is preliminary data.</text>
</comment>
<accession>A0ABR7LDV6</accession>